<gene>
    <name evidence="1" type="ORF">FH972_010987</name>
</gene>
<proteinExistence type="predicted"/>
<keyword evidence="2" id="KW-1185">Reference proteome</keyword>
<dbReference type="Proteomes" id="UP000327013">
    <property type="component" value="Chromosome 4"/>
</dbReference>
<sequence length="877" mass="97928">MVRNNKDELFDRGLELLGRRTLRSLTCPCQRTNRSGPRDLRGTTSFQAVGVLGFVLRMGVSPWVEETEFVEAVRSVAQVQAFRGYRSAKQILMYKGHCQRRGSEKKNSVSHESDILEMEDESQLFFEEVEKNLAVGVTNKTNSEISGLKESFNEHQLCSMPETRIKQNKAQSVDEMLVNLHCLALDPFYLVGKRLKTLEQNLLRFRSLSFQNITTDICLKKCLQPKGIEGQVSHPGSTESELSMKVDRKQSCGESFGPSVSYTDNPVNCLGLKRKLDHQSYVSCSSSKLHKTIPTNAYPQINKTGSKENSSDSYISGPALSDLSHHGHIVEIGKLQEPEERVDMLNDTKACVSCVKRLETGRSVSIWEDDEGVEVDCNLSLLRPFATQSAFNHIIGTHANVIEVDSRLAAKICLSQSDLTIDKIKMLPSDDDDTTSVRSNKEASISVTSRDSYKENKELYQPVTSDSSFELRRGQQLEALAACTTLNMKFPRDLKLSSKQELVKELSPFGTVDFLKTKISSYTGAPQVVFLHPIDALAAYQFAKENRVLFGGANIRFWLDPLEHKRRGTQSSVPSPSLTGKAVDLKSCQPVSSDTSFKSQRGKQLEALANIAASTSLHMKFPKDFELPSKEELIKKFSPFGTVDSPRTKISSCTGASQVVFVHPTDAMAACQYAKKEKLLFGEANIQFWLDPLEHMRRGTKFSVSSTSLTGKPVSPKSCQRVCSNSSFKSQRVEKLEALAPITASLSLCMKFPKDFKLPSKGELGKRFSPFGTVDPKNTKAFSHTNAVRVVFLRPLDAVAAYKYAKKKKNLFGGANVRFWLEQLEHRRRGTKSSVESVPSPVLTGEPVNLKSCLKKFHPIESKDKKKPYKVRFVMET</sequence>
<dbReference type="EMBL" id="CM017324">
    <property type="protein sequence ID" value="KAE8038483.1"/>
    <property type="molecule type" value="Genomic_DNA"/>
</dbReference>
<evidence type="ECO:0000313" key="2">
    <source>
        <dbReference type="Proteomes" id="UP000327013"/>
    </source>
</evidence>
<dbReference type="OrthoDB" id="1914593at2759"/>
<dbReference type="AlphaFoldDB" id="A0A660KPW5"/>
<reference evidence="1 2" key="1">
    <citation type="submission" date="2019-06" db="EMBL/GenBank/DDBJ databases">
        <title>A chromosomal-level reference genome of Carpinus fangiana (Coryloideae, Betulaceae).</title>
        <authorList>
            <person name="Yang X."/>
            <person name="Wang Z."/>
            <person name="Zhang L."/>
            <person name="Hao G."/>
            <person name="Liu J."/>
            <person name="Yang Y."/>
        </authorList>
    </citation>
    <scope>NUCLEOTIDE SEQUENCE [LARGE SCALE GENOMIC DNA]</scope>
    <source>
        <strain evidence="1">Cfa_2016G</strain>
        <tissue evidence="1">Leaf</tissue>
    </source>
</reference>
<name>A0A660KPW5_9ROSI</name>
<dbReference type="InterPro" id="IPR052657">
    <property type="entry name" value="PDP_family_Arabidopsis"/>
</dbReference>
<evidence type="ECO:0008006" key="3">
    <source>
        <dbReference type="Google" id="ProtNLM"/>
    </source>
</evidence>
<accession>A0A660KPW5</accession>
<dbReference type="PANTHER" id="PTHR10688:SF2">
    <property type="entry name" value="PWWP DOMAIN-CONTAINING PROTEIN"/>
    <property type="match status" value="1"/>
</dbReference>
<dbReference type="PANTHER" id="PTHR10688">
    <property type="entry name" value="PWWP DOMAIN-CONTAINING PROTEIN"/>
    <property type="match status" value="1"/>
</dbReference>
<organism evidence="1 2">
    <name type="scientific">Carpinus fangiana</name>
    <dbReference type="NCBI Taxonomy" id="176857"/>
    <lineage>
        <taxon>Eukaryota</taxon>
        <taxon>Viridiplantae</taxon>
        <taxon>Streptophyta</taxon>
        <taxon>Embryophyta</taxon>
        <taxon>Tracheophyta</taxon>
        <taxon>Spermatophyta</taxon>
        <taxon>Magnoliopsida</taxon>
        <taxon>eudicotyledons</taxon>
        <taxon>Gunneridae</taxon>
        <taxon>Pentapetalae</taxon>
        <taxon>rosids</taxon>
        <taxon>fabids</taxon>
        <taxon>Fagales</taxon>
        <taxon>Betulaceae</taxon>
        <taxon>Carpinus</taxon>
    </lineage>
</organism>
<protein>
    <recommendedName>
        <fullName evidence="3">RRM domain-containing protein</fullName>
    </recommendedName>
</protein>
<evidence type="ECO:0000313" key="1">
    <source>
        <dbReference type="EMBL" id="KAE8038483.1"/>
    </source>
</evidence>